<reference evidence="1 2" key="2">
    <citation type="journal article" date="2013" name="Plant Cell Physiol.">
        <title>Rice Annotation Project Database (RAP-DB): an integrative and interactive database for rice genomics.</title>
        <authorList>
            <person name="Sakai H."/>
            <person name="Lee S.S."/>
            <person name="Tanaka T."/>
            <person name="Numa H."/>
            <person name="Kim J."/>
            <person name="Kawahara Y."/>
            <person name="Wakimoto H."/>
            <person name="Yang C.C."/>
            <person name="Iwamoto M."/>
            <person name="Abe T."/>
            <person name="Yamada Y."/>
            <person name="Muto A."/>
            <person name="Inokuchi H."/>
            <person name="Ikemura T."/>
            <person name="Matsumoto T."/>
            <person name="Sasaki T."/>
            <person name="Itoh T."/>
        </authorList>
    </citation>
    <scope>NUCLEOTIDE SEQUENCE [LARGE SCALE GENOMIC DNA]</scope>
    <source>
        <strain evidence="2">cv. Nipponbare</strain>
    </source>
</reference>
<dbReference type="InParanoid" id="A0A0P0V9A4"/>
<gene>
    <name evidence="1" type="ordered locus">Os01g0799050</name>
    <name evidence="1" type="ORF">OSNPB_010799050</name>
</gene>
<sequence>MRFESSPIEAGSAVILEIPRRQRYFICLDNCSPSRNSVLSTSIWCRYKLCHRPSWSTAIFLKSKNQLLSNWRYRSFTLNIVSRPSVLGWFLTGDISISCLYSSTRQAR</sequence>
<proteinExistence type="predicted"/>
<dbReference type="EMBL" id="AP014957">
    <property type="protein sequence ID" value="BAS74781.1"/>
    <property type="molecule type" value="Genomic_DNA"/>
</dbReference>
<reference evidence="2" key="1">
    <citation type="journal article" date="2005" name="Nature">
        <title>The map-based sequence of the rice genome.</title>
        <authorList>
            <consortium name="International rice genome sequencing project (IRGSP)"/>
            <person name="Matsumoto T."/>
            <person name="Wu J."/>
            <person name="Kanamori H."/>
            <person name="Katayose Y."/>
            <person name="Fujisawa M."/>
            <person name="Namiki N."/>
            <person name="Mizuno H."/>
            <person name="Yamamoto K."/>
            <person name="Antonio B.A."/>
            <person name="Baba T."/>
            <person name="Sakata K."/>
            <person name="Nagamura Y."/>
            <person name="Aoki H."/>
            <person name="Arikawa K."/>
            <person name="Arita K."/>
            <person name="Bito T."/>
            <person name="Chiden Y."/>
            <person name="Fujitsuka N."/>
            <person name="Fukunaka R."/>
            <person name="Hamada M."/>
            <person name="Harada C."/>
            <person name="Hayashi A."/>
            <person name="Hijishita S."/>
            <person name="Honda M."/>
            <person name="Hosokawa S."/>
            <person name="Ichikawa Y."/>
            <person name="Idonuma A."/>
            <person name="Iijima M."/>
            <person name="Ikeda M."/>
            <person name="Ikeno M."/>
            <person name="Ito K."/>
            <person name="Ito S."/>
            <person name="Ito T."/>
            <person name="Ito Y."/>
            <person name="Ito Y."/>
            <person name="Iwabuchi A."/>
            <person name="Kamiya K."/>
            <person name="Karasawa W."/>
            <person name="Kurita K."/>
            <person name="Katagiri S."/>
            <person name="Kikuta A."/>
            <person name="Kobayashi H."/>
            <person name="Kobayashi N."/>
            <person name="Machita K."/>
            <person name="Maehara T."/>
            <person name="Masukawa M."/>
            <person name="Mizubayashi T."/>
            <person name="Mukai Y."/>
            <person name="Nagasaki H."/>
            <person name="Nagata Y."/>
            <person name="Naito S."/>
            <person name="Nakashima M."/>
            <person name="Nakama Y."/>
            <person name="Nakamichi Y."/>
            <person name="Nakamura M."/>
            <person name="Meguro A."/>
            <person name="Negishi M."/>
            <person name="Ohta I."/>
            <person name="Ohta T."/>
            <person name="Okamoto M."/>
            <person name="Ono N."/>
            <person name="Saji S."/>
            <person name="Sakaguchi M."/>
            <person name="Sakai K."/>
            <person name="Shibata M."/>
            <person name="Shimokawa T."/>
            <person name="Song J."/>
            <person name="Takazaki Y."/>
            <person name="Terasawa K."/>
            <person name="Tsugane M."/>
            <person name="Tsuji K."/>
            <person name="Ueda S."/>
            <person name="Waki K."/>
            <person name="Yamagata H."/>
            <person name="Yamamoto M."/>
            <person name="Yamamoto S."/>
            <person name="Yamane H."/>
            <person name="Yoshiki S."/>
            <person name="Yoshihara R."/>
            <person name="Yukawa K."/>
            <person name="Zhong H."/>
            <person name="Yano M."/>
            <person name="Yuan Q."/>
            <person name="Ouyang S."/>
            <person name="Liu J."/>
            <person name="Jones K.M."/>
            <person name="Gansberger K."/>
            <person name="Moffat K."/>
            <person name="Hill J."/>
            <person name="Bera J."/>
            <person name="Fadrosh D."/>
            <person name="Jin S."/>
            <person name="Johri S."/>
            <person name="Kim M."/>
            <person name="Overton L."/>
            <person name="Reardon M."/>
            <person name="Tsitrin T."/>
            <person name="Vuong H."/>
            <person name="Weaver B."/>
            <person name="Ciecko A."/>
            <person name="Tallon L."/>
            <person name="Jackson J."/>
            <person name="Pai G."/>
            <person name="Aken S.V."/>
            <person name="Utterback T."/>
            <person name="Reidmuller S."/>
            <person name="Feldblyum T."/>
            <person name="Hsiao J."/>
            <person name="Zismann V."/>
            <person name="Iobst S."/>
            <person name="de Vazeille A.R."/>
            <person name="Buell C.R."/>
            <person name="Ying K."/>
            <person name="Li Y."/>
            <person name="Lu T."/>
            <person name="Huang Y."/>
            <person name="Zhao Q."/>
            <person name="Feng Q."/>
            <person name="Zhang L."/>
            <person name="Zhu J."/>
            <person name="Weng Q."/>
            <person name="Mu J."/>
            <person name="Lu Y."/>
            <person name="Fan D."/>
            <person name="Liu Y."/>
            <person name="Guan J."/>
            <person name="Zhang Y."/>
            <person name="Yu S."/>
            <person name="Liu X."/>
            <person name="Zhang Y."/>
            <person name="Hong G."/>
            <person name="Han B."/>
            <person name="Choisne N."/>
            <person name="Demange N."/>
            <person name="Orjeda G."/>
            <person name="Samain S."/>
            <person name="Cattolico L."/>
            <person name="Pelletier E."/>
            <person name="Couloux A."/>
            <person name="Segurens B."/>
            <person name="Wincker P."/>
            <person name="D'Hont A."/>
            <person name="Scarpelli C."/>
            <person name="Weissenbach J."/>
            <person name="Salanoubat M."/>
            <person name="Quetier F."/>
            <person name="Yu Y."/>
            <person name="Kim H.R."/>
            <person name="Rambo T."/>
            <person name="Currie J."/>
            <person name="Collura K."/>
            <person name="Luo M."/>
            <person name="Yang T."/>
            <person name="Ammiraju J.S.S."/>
            <person name="Engler F."/>
            <person name="Soderlund C."/>
            <person name="Wing R.A."/>
            <person name="Palmer L.E."/>
            <person name="de la Bastide M."/>
            <person name="Spiegel L."/>
            <person name="Nascimento L."/>
            <person name="Zutavern T."/>
            <person name="O'Shaughnessy A."/>
            <person name="Dike S."/>
            <person name="Dedhia N."/>
            <person name="Preston R."/>
            <person name="Balija V."/>
            <person name="McCombie W.R."/>
            <person name="Chow T."/>
            <person name="Chen H."/>
            <person name="Chung M."/>
            <person name="Chen C."/>
            <person name="Shaw J."/>
            <person name="Wu H."/>
            <person name="Hsiao K."/>
            <person name="Chao Y."/>
            <person name="Chu M."/>
            <person name="Cheng C."/>
            <person name="Hour A."/>
            <person name="Lee P."/>
            <person name="Lin S."/>
            <person name="Lin Y."/>
            <person name="Liou J."/>
            <person name="Liu S."/>
            <person name="Hsing Y."/>
            <person name="Raghuvanshi S."/>
            <person name="Mohanty A."/>
            <person name="Bharti A.K."/>
            <person name="Gaur A."/>
            <person name="Gupta V."/>
            <person name="Kumar D."/>
            <person name="Ravi V."/>
            <person name="Vij S."/>
            <person name="Kapur A."/>
            <person name="Khurana P."/>
            <person name="Khurana P."/>
            <person name="Khurana J.P."/>
            <person name="Tyagi A.K."/>
            <person name="Gaikwad K."/>
            <person name="Singh A."/>
            <person name="Dalal V."/>
            <person name="Srivastava S."/>
            <person name="Dixit A."/>
            <person name="Pal A.K."/>
            <person name="Ghazi I.A."/>
            <person name="Yadav M."/>
            <person name="Pandit A."/>
            <person name="Bhargava A."/>
            <person name="Sureshbabu K."/>
            <person name="Batra K."/>
            <person name="Sharma T.R."/>
            <person name="Mohapatra T."/>
            <person name="Singh N.K."/>
            <person name="Messing J."/>
            <person name="Nelson A.B."/>
            <person name="Fuks G."/>
            <person name="Kavchok S."/>
            <person name="Keizer G."/>
            <person name="Linton E."/>
            <person name="Llaca V."/>
            <person name="Song R."/>
            <person name="Tanyolac B."/>
            <person name="Young S."/>
            <person name="Ho-Il K."/>
            <person name="Hahn J.H."/>
            <person name="Sangsakoo G."/>
            <person name="Vanavichit A."/>
            <person name="de Mattos Luiz.A.T."/>
            <person name="Zimmer P.D."/>
            <person name="Malone G."/>
            <person name="Dellagostin O."/>
            <person name="de Oliveira A.C."/>
            <person name="Bevan M."/>
            <person name="Bancroft I."/>
            <person name="Minx P."/>
            <person name="Cordum H."/>
            <person name="Wilson R."/>
            <person name="Cheng Z."/>
            <person name="Jin W."/>
            <person name="Jiang J."/>
            <person name="Leong S.A."/>
            <person name="Iwama H."/>
            <person name="Gojobori T."/>
            <person name="Itoh T."/>
            <person name="Niimura Y."/>
            <person name="Fujii Y."/>
            <person name="Habara T."/>
            <person name="Sakai H."/>
            <person name="Sato Y."/>
            <person name="Wilson G."/>
            <person name="Kumar K."/>
            <person name="McCouch S."/>
            <person name="Juretic N."/>
            <person name="Hoen D."/>
            <person name="Wright S."/>
            <person name="Bruskiewich R."/>
            <person name="Bureau T."/>
            <person name="Miyao A."/>
            <person name="Hirochika H."/>
            <person name="Nishikawa T."/>
            <person name="Kadowaki K."/>
            <person name="Sugiura M."/>
            <person name="Burr B."/>
            <person name="Sasaki T."/>
        </authorList>
    </citation>
    <scope>NUCLEOTIDE SEQUENCE [LARGE SCALE GENOMIC DNA]</scope>
    <source>
        <strain evidence="2">cv. Nipponbare</strain>
    </source>
</reference>
<evidence type="ECO:0000313" key="2">
    <source>
        <dbReference type="Proteomes" id="UP000059680"/>
    </source>
</evidence>
<evidence type="ECO:0000313" key="1">
    <source>
        <dbReference type="EMBL" id="BAS74781.1"/>
    </source>
</evidence>
<dbReference type="PaxDb" id="39947-A0A0P0V9A4"/>
<protein>
    <submittedName>
        <fullName evidence="1">Os01g0799050 protein</fullName>
    </submittedName>
</protein>
<dbReference type="AlphaFoldDB" id="A0A0P0V9A4"/>
<organism evidence="1 2">
    <name type="scientific">Oryza sativa subsp. japonica</name>
    <name type="common">Rice</name>
    <dbReference type="NCBI Taxonomy" id="39947"/>
    <lineage>
        <taxon>Eukaryota</taxon>
        <taxon>Viridiplantae</taxon>
        <taxon>Streptophyta</taxon>
        <taxon>Embryophyta</taxon>
        <taxon>Tracheophyta</taxon>
        <taxon>Spermatophyta</taxon>
        <taxon>Magnoliopsida</taxon>
        <taxon>Liliopsida</taxon>
        <taxon>Poales</taxon>
        <taxon>Poaceae</taxon>
        <taxon>BOP clade</taxon>
        <taxon>Oryzoideae</taxon>
        <taxon>Oryzeae</taxon>
        <taxon>Oryzinae</taxon>
        <taxon>Oryza</taxon>
        <taxon>Oryza sativa</taxon>
    </lineage>
</organism>
<dbReference type="Proteomes" id="UP000059680">
    <property type="component" value="Chromosome 1"/>
</dbReference>
<keyword evidence="2" id="KW-1185">Reference proteome</keyword>
<name>A0A0P0V9A4_ORYSJ</name>
<reference evidence="1 2" key="3">
    <citation type="journal article" date="2013" name="Rice">
        <title>Improvement of the Oryza sativa Nipponbare reference genome using next generation sequence and optical map data.</title>
        <authorList>
            <person name="Kawahara Y."/>
            <person name="de la Bastide M."/>
            <person name="Hamilton J.P."/>
            <person name="Kanamori H."/>
            <person name="McCombie W.R."/>
            <person name="Ouyang S."/>
            <person name="Schwartz D.C."/>
            <person name="Tanaka T."/>
            <person name="Wu J."/>
            <person name="Zhou S."/>
            <person name="Childs K.L."/>
            <person name="Davidson R.M."/>
            <person name="Lin H."/>
            <person name="Quesada-Ocampo L."/>
            <person name="Vaillancourt B."/>
            <person name="Sakai H."/>
            <person name="Lee S.S."/>
            <person name="Kim J."/>
            <person name="Numa H."/>
            <person name="Itoh T."/>
            <person name="Buell C.R."/>
            <person name="Matsumoto T."/>
        </authorList>
    </citation>
    <scope>NUCLEOTIDE SEQUENCE [LARGE SCALE GENOMIC DNA]</scope>
    <source>
        <strain evidence="2">cv. Nipponbare</strain>
    </source>
</reference>
<accession>A0A0P0V9A4</accession>
<dbReference type="Gramene" id="Os01t0799050-00">
    <property type="protein sequence ID" value="Os01t0799050-00"/>
    <property type="gene ID" value="Os01g0799050"/>
</dbReference>